<protein>
    <recommendedName>
        <fullName evidence="3">Glycosyltransferase 2-like domain-containing protein</fullName>
    </recommendedName>
</protein>
<dbReference type="AlphaFoldDB" id="A0A1H5W5F5"/>
<keyword evidence="2" id="KW-1185">Reference proteome</keyword>
<dbReference type="CDD" id="cd00761">
    <property type="entry name" value="Glyco_tranf_GTA_type"/>
    <property type="match status" value="1"/>
</dbReference>
<gene>
    <name evidence="1" type="ORF">SAMN05421847_1102</name>
</gene>
<evidence type="ECO:0000313" key="2">
    <source>
        <dbReference type="Proteomes" id="UP000236738"/>
    </source>
</evidence>
<evidence type="ECO:0008006" key="3">
    <source>
        <dbReference type="Google" id="ProtNLM"/>
    </source>
</evidence>
<accession>A0A1H5W5F5</accession>
<sequence length="270" mass="32146">MITTRRLKLFLELFYLKIRMKTSSKIRQQILDKKSIPVIIINYNQLFYLRQLIDFLRKREFKNIVIIDNASSYQPLLDYYDEIKNEVTVEKLKTNSGHEVFFKNKSLRKKYGQGFYFLTDADIVPNENLPQNFECVMLDYLLKYYKKVNKIGFAIDTKNIPDFFPLKEKVQSWETRFWKNEIEKDVYLAYIDTTFALYKPKYPKSIFNLIKPMEAIRLGGNFTCKHGGWYTNPNDLSDENLFYIKTANQSASWKVDEKGAHLSSEYNPFI</sequence>
<proteinExistence type="predicted"/>
<organism evidence="1 2">
    <name type="scientific">Halpernia humi</name>
    <dbReference type="NCBI Taxonomy" id="493375"/>
    <lineage>
        <taxon>Bacteria</taxon>
        <taxon>Pseudomonadati</taxon>
        <taxon>Bacteroidota</taxon>
        <taxon>Flavobacteriia</taxon>
        <taxon>Flavobacteriales</taxon>
        <taxon>Weeksellaceae</taxon>
        <taxon>Chryseobacterium group</taxon>
        <taxon>Halpernia</taxon>
    </lineage>
</organism>
<dbReference type="OrthoDB" id="1666251at2"/>
<dbReference type="Gene3D" id="3.90.550.10">
    <property type="entry name" value="Spore Coat Polysaccharide Biosynthesis Protein SpsA, Chain A"/>
    <property type="match status" value="1"/>
</dbReference>
<dbReference type="EMBL" id="FNUS01000002">
    <property type="protein sequence ID" value="SEF94568.1"/>
    <property type="molecule type" value="Genomic_DNA"/>
</dbReference>
<dbReference type="InterPro" id="IPR029044">
    <property type="entry name" value="Nucleotide-diphossugar_trans"/>
</dbReference>
<name>A0A1H5W5F5_9FLAO</name>
<dbReference type="Proteomes" id="UP000236738">
    <property type="component" value="Unassembled WGS sequence"/>
</dbReference>
<dbReference type="SUPFAM" id="SSF53448">
    <property type="entry name" value="Nucleotide-diphospho-sugar transferases"/>
    <property type="match status" value="1"/>
</dbReference>
<evidence type="ECO:0000313" key="1">
    <source>
        <dbReference type="EMBL" id="SEF94568.1"/>
    </source>
</evidence>
<reference evidence="2" key="1">
    <citation type="submission" date="2016-10" db="EMBL/GenBank/DDBJ databases">
        <authorList>
            <person name="Varghese N."/>
            <person name="Submissions S."/>
        </authorList>
    </citation>
    <scope>NUCLEOTIDE SEQUENCE [LARGE SCALE GENOMIC DNA]</scope>
    <source>
        <strain evidence="2">DSM 21580</strain>
    </source>
</reference>